<keyword evidence="3 8" id="KW-0479">Metal-binding</keyword>
<keyword evidence="1 8" id="KW-0444">Lipid biosynthesis</keyword>
<organism evidence="10 11">
    <name type="scientific">Symbiobacterium thermophilum</name>
    <dbReference type="NCBI Taxonomy" id="2734"/>
    <lineage>
        <taxon>Bacteria</taxon>
        <taxon>Bacillati</taxon>
        <taxon>Bacillota</taxon>
        <taxon>Clostridia</taxon>
        <taxon>Eubacteriales</taxon>
        <taxon>Symbiobacteriaceae</taxon>
        <taxon>Symbiobacterium</taxon>
    </lineage>
</organism>
<dbReference type="NCBIfam" id="TIGR00516">
    <property type="entry name" value="acpS"/>
    <property type="match status" value="1"/>
</dbReference>
<keyword evidence="7 8" id="KW-0275">Fatty acid biosynthesis</keyword>
<name>A0A1Y2TAG4_SYMTR</name>
<comment type="function">
    <text evidence="8">Transfers the 4'-phosphopantetheine moiety from coenzyme A to a Ser of acyl-carrier-protein.</text>
</comment>
<evidence type="ECO:0000313" key="10">
    <source>
        <dbReference type="EMBL" id="OTA42145.1"/>
    </source>
</evidence>
<evidence type="ECO:0000256" key="3">
    <source>
        <dbReference type="ARBA" id="ARBA00022723"/>
    </source>
</evidence>
<dbReference type="NCBIfam" id="TIGR00556">
    <property type="entry name" value="pantethn_trn"/>
    <property type="match status" value="1"/>
</dbReference>
<dbReference type="NCBIfam" id="NF000832">
    <property type="entry name" value="PRK00070.3-2"/>
    <property type="match status" value="1"/>
</dbReference>
<dbReference type="EMBL" id="LWLV01000061">
    <property type="protein sequence ID" value="OTA42145.1"/>
    <property type="molecule type" value="Genomic_DNA"/>
</dbReference>
<dbReference type="Pfam" id="PF01648">
    <property type="entry name" value="ACPS"/>
    <property type="match status" value="1"/>
</dbReference>
<evidence type="ECO:0000256" key="5">
    <source>
        <dbReference type="ARBA" id="ARBA00022842"/>
    </source>
</evidence>
<dbReference type="GO" id="GO:0008897">
    <property type="term" value="F:holo-[acyl-carrier-protein] synthase activity"/>
    <property type="evidence" value="ECO:0007669"/>
    <property type="project" value="UniProtKB-UniRule"/>
</dbReference>
<protein>
    <recommendedName>
        <fullName evidence="8">Holo-[acyl-carrier-protein] synthase</fullName>
        <shortName evidence="8">Holo-ACP synthase</shortName>
        <ecNumber evidence="8">2.7.8.7</ecNumber>
    </recommendedName>
    <alternativeName>
        <fullName evidence="8">4'-phosphopantetheinyl transferase AcpS</fullName>
    </alternativeName>
</protein>
<dbReference type="InterPro" id="IPR004568">
    <property type="entry name" value="Ppantetheine-prot_Trfase_dom"/>
</dbReference>
<dbReference type="Proteomes" id="UP000194267">
    <property type="component" value="Unassembled WGS sequence"/>
</dbReference>
<comment type="catalytic activity">
    <reaction evidence="8">
        <text>apo-[ACP] + CoA = holo-[ACP] + adenosine 3',5'-bisphosphate + H(+)</text>
        <dbReference type="Rhea" id="RHEA:12068"/>
        <dbReference type="Rhea" id="RHEA-COMP:9685"/>
        <dbReference type="Rhea" id="RHEA-COMP:9690"/>
        <dbReference type="ChEBI" id="CHEBI:15378"/>
        <dbReference type="ChEBI" id="CHEBI:29999"/>
        <dbReference type="ChEBI" id="CHEBI:57287"/>
        <dbReference type="ChEBI" id="CHEBI:58343"/>
        <dbReference type="ChEBI" id="CHEBI:64479"/>
        <dbReference type="EC" id="2.7.8.7"/>
    </reaction>
</comment>
<keyword evidence="5 8" id="KW-0460">Magnesium</keyword>
<dbReference type="SUPFAM" id="SSF56214">
    <property type="entry name" value="4'-phosphopantetheinyl transferase"/>
    <property type="match status" value="1"/>
</dbReference>
<comment type="cofactor">
    <cofactor evidence="8">
        <name>Mg(2+)</name>
        <dbReference type="ChEBI" id="CHEBI:18420"/>
    </cofactor>
</comment>
<comment type="caution">
    <text evidence="10">The sequence shown here is derived from an EMBL/GenBank/DDBJ whole genome shotgun (WGS) entry which is preliminary data.</text>
</comment>
<keyword evidence="4 8" id="KW-0276">Fatty acid metabolism</keyword>
<gene>
    <name evidence="8 10" type="primary">acpS</name>
    <name evidence="10" type="ORF">A6D92_01260</name>
</gene>
<evidence type="ECO:0000259" key="9">
    <source>
        <dbReference type="Pfam" id="PF01648"/>
    </source>
</evidence>
<evidence type="ECO:0000256" key="6">
    <source>
        <dbReference type="ARBA" id="ARBA00023098"/>
    </source>
</evidence>
<dbReference type="GO" id="GO:0000287">
    <property type="term" value="F:magnesium ion binding"/>
    <property type="evidence" value="ECO:0007669"/>
    <property type="project" value="UniProtKB-UniRule"/>
</dbReference>
<keyword evidence="6 8" id="KW-0443">Lipid metabolism</keyword>
<evidence type="ECO:0000256" key="2">
    <source>
        <dbReference type="ARBA" id="ARBA00022679"/>
    </source>
</evidence>
<reference evidence="11" key="1">
    <citation type="submission" date="2016-04" db="EMBL/GenBank/DDBJ databases">
        <authorList>
            <person name="Antunes L.P."/>
            <person name="Martins L.F."/>
            <person name="Pereira R.V."/>
            <person name="Thomas A.M."/>
            <person name="Barbosa D."/>
            <person name="Nascimento L."/>
            <person name="Silva G.M."/>
            <person name="Condomitti G.W."/>
            <person name="Digiampietri L.A."/>
            <person name="Lombardi K.C."/>
            <person name="Ramos P.L."/>
            <person name="Quaggio R.B."/>
            <person name="Oliveira J.C."/>
            <person name="Pascon R.C."/>
            <person name="Cruz J.B."/>
            <person name="Silva A.M."/>
            <person name="Setubal J.C."/>
        </authorList>
    </citation>
    <scope>NUCLEOTIDE SEQUENCE [LARGE SCALE GENOMIC DNA]</scope>
</reference>
<proteinExistence type="inferred from homology"/>
<dbReference type="HAMAP" id="MF_00101">
    <property type="entry name" value="AcpS"/>
    <property type="match status" value="1"/>
</dbReference>
<dbReference type="GO" id="GO:0006633">
    <property type="term" value="P:fatty acid biosynthetic process"/>
    <property type="evidence" value="ECO:0007669"/>
    <property type="project" value="UniProtKB-UniRule"/>
</dbReference>
<dbReference type="InterPro" id="IPR008278">
    <property type="entry name" value="4-PPantetheinyl_Trfase_dom"/>
</dbReference>
<evidence type="ECO:0000313" key="11">
    <source>
        <dbReference type="Proteomes" id="UP000194267"/>
    </source>
</evidence>
<accession>A0A1Y2TAG4</accession>
<sequence>MILGTGVDIVAVDRVARAVERHGDRFLRRVFTPGELAYCASSEAHRAARLAARFAAKEAVLKALGIGLREVRWTDAEVCRDERGRPSVRLTGRLAEIAAARGATRIHLSLSHTQEYAVAQVVIEG</sequence>
<evidence type="ECO:0000256" key="1">
    <source>
        <dbReference type="ARBA" id="ARBA00022516"/>
    </source>
</evidence>
<dbReference type="EC" id="2.7.8.7" evidence="8"/>
<comment type="subcellular location">
    <subcellularLocation>
        <location evidence="8">Cytoplasm</location>
    </subcellularLocation>
</comment>
<evidence type="ECO:0000256" key="7">
    <source>
        <dbReference type="ARBA" id="ARBA00023160"/>
    </source>
</evidence>
<keyword evidence="2 8" id="KW-0808">Transferase</keyword>
<evidence type="ECO:0000256" key="4">
    <source>
        <dbReference type="ARBA" id="ARBA00022832"/>
    </source>
</evidence>
<comment type="similarity">
    <text evidence="8">Belongs to the P-Pant transferase superfamily. AcpS family.</text>
</comment>
<dbReference type="GO" id="GO:0005737">
    <property type="term" value="C:cytoplasm"/>
    <property type="evidence" value="ECO:0007669"/>
    <property type="project" value="UniProtKB-SubCell"/>
</dbReference>
<evidence type="ECO:0000256" key="8">
    <source>
        <dbReference type="HAMAP-Rule" id="MF_00101"/>
    </source>
</evidence>
<dbReference type="AlphaFoldDB" id="A0A1Y2TAG4"/>
<dbReference type="Gene3D" id="3.90.470.20">
    <property type="entry name" value="4'-phosphopantetheinyl transferase domain"/>
    <property type="match status" value="1"/>
</dbReference>
<dbReference type="NCBIfam" id="NF011254">
    <property type="entry name" value="PRK14660.1"/>
    <property type="match status" value="1"/>
</dbReference>
<feature type="binding site" evidence="8">
    <location>
        <position position="58"/>
    </location>
    <ligand>
        <name>Mg(2+)</name>
        <dbReference type="ChEBI" id="CHEBI:18420"/>
    </ligand>
</feature>
<feature type="domain" description="4'-phosphopantetheinyl transferase" evidence="9">
    <location>
        <begin position="5"/>
        <end position="119"/>
    </location>
</feature>
<dbReference type="InterPro" id="IPR037143">
    <property type="entry name" value="4-PPantetheinyl_Trfase_dom_sf"/>
</dbReference>
<dbReference type="InterPro" id="IPR002582">
    <property type="entry name" value="ACPS"/>
</dbReference>
<feature type="binding site" evidence="8">
    <location>
        <position position="8"/>
    </location>
    <ligand>
        <name>Mg(2+)</name>
        <dbReference type="ChEBI" id="CHEBI:18420"/>
    </ligand>
</feature>
<keyword evidence="8" id="KW-0963">Cytoplasm</keyword>